<dbReference type="EMBL" id="MKQR01000017">
    <property type="protein sequence ID" value="OLR92112.1"/>
    <property type="molecule type" value="Genomic_DNA"/>
</dbReference>
<dbReference type="Gene3D" id="2.160.10.10">
    <property type="entry name" value="Hexapeptide repeat proteins"/>
    <property type="match status" value="1"/>
</dbReference>
<dbReference type="OrthoDB" id="9815592at2"/>
<sequence>MRGLLQTLCWLLPPHPLKNRLLTLLGHRVHPTARVGICLLTGTRDVRVGAGAHIGHGNAFRSLRALRVGAGAIVGQLNWFSTAPSLTLTDPRHGVADLGEHAVVSNRHYLDCSGGLVMADFATIGGVRCTVLTHSVDLTTGKQTLRPVVLEHQAFVSTNSTVMAGSHLAERAVLAAGSVTALEGRYDRHTLHGGVPAKPIRPIDGAYFHRTEAWITQ</sequence>
<protein>
    <recommendedName>
        <fullName evidence="3">Acetyltransferase</fullName>
    </recommendedName>
</protein>
<dbReference type="RefSeq" id="WP_075975998.1">
    <property type="nucleotide sequence ID" value="NZ_MKQR01000017.1"/>
</dbReference>
<organism evidence="1 2">
    <name type="scientific">Actinokineospora bangkokensis</name>
    <dbReference type="NCBI Taxonomy" id="1193682"/>
    <lineage>
        <taxon>Bacteria</taxon>
        <taxon>Bacillati</taxon>
        <taxon>Actinomycetota</taxon>
        <taxon>Actinomycetes</taxon>
        <taxon>Pseudonocardiales</taxon>
        <taxon>Pseudonocardiaceae</taxon>
        <taxon>Actinokineospora</taxon>
    </lineage>
</organism>
<keyword evidence="2" id="KW-1185">Reference proteome</keyword>
<evidence type="ECO:0000313" key="1">
    <source>
        <dbReference type="EMBL" id="OLR92112.1"/>
    </source>
</evidence>
<comment type="caution">
    <text evidence="1">The sequence shown here is derived from an EMBL/GenBank/DDBJ whole genome shotgun (WGS) entry which is preliminary data.</text>
</comment>
<dbReference type="STRING" id="1193682.BJP25_22475"/>
<accession>A0A1Q9LJ85</accession>
<gene>
    <name evidence="1" type="ORF">BJP25_22475</name>
</gene>
<dbReference type="AlphaFoldDB" id="A0A1Q9LJ85"/>
<dbReference type="Proteomes" id="UP000186040">
    <property type="component" value="Unassembled WGS sequence"/>
</dbReference>
<reference evidence="1 2" key="1">
    <citation type="submission" date="2016-10" db="EMBL/GenBank/DDBJ databases">
        <title>The Draft Genome Sequence of Actinokineospora bangkokensis 44EHWT reveals the biosynthetic pathway of antifungal compounds Thailandins with unusual extender unit butylmalonyl-CoA.</title>
        <authorList>
            <person name="Greule A."/>
            <person name="Intra B."/>
            <person name="Flemming S."/>
            <person name="Rommel M.G."/>
            <person name="Panbangred W."/>
            <person name="Bechthold A."/>
        </authorList>
    </citation>
    <scope>NUCLEOTIDE SEQUENCE [LARGE SCALE GENOMIC DNA]</scope>
    <source>
        <strain evidence="1 2">44EHW</strain>
    </source>
</reference>
<proteinExistence type="predicted"/>
<dbReference type="InterPro" id="IPR011004">
    <property type="entry name" value="Trimer_LpxA-like_sf"/>
</dbReference>
<name>A0A1Q9LJ85_9PSEU</name>
<evidence type="ECO:0000313" key="2">
    <source>
        <dbReference type="Proteomes" id="UP000186040"/>
    </source>
</evidence>
<evidence type="ECO:0008006" key="3">
    <source>
        <dbReference type="Google" id="ProtNLM"/>
    </source>
</evidence>
<dbReference type="SUPFAM" id="SSF51161">
    <property type="entry name" value="Trimeric LpxA-like enzymes"/>
    <property type="match status" value="1"/>
</dbReference>